<dbReference type="InterPro" id="IPR025110">
    <property type="entry name" value="AMP-bd_C"/>
</dbReference>
<accession>A0A7X6IA56</accession>
<dbReference type="CDD" id="cd05936">
    <property type="entry name" value="FC-FACS_FadD_like"/>
    <property type="match status" value="1"/>
</dbReference>
<dbReference type="InterPro" id="IPR045851">
    <property type="entry name" value="AMP-bd_C_sf"/>
</dbReference>
<organism evidence="5 6">
    <name type="scientific">Candidatus Manganitrophus noduliformans</name>
    <dbReference type="NCBI Taxonomy" id="2606439"/>
    <lineage>
        <taxon>Bacteria</taxon>
        <taxon>Pseudomonadati</taxon>
        <taxon>Nitrospirota</taxon>
        <taxon>Nitrospiria</taxon>
        <taxon>Candidatus Troglogloeales</taxon>
        <taxon>Candidatus Manganitrophaceae</taxon>
        <taxon>Candidatus Manganitrophus</taxon>
    </lineage>
</organism>
<comment type="caution">
    <text evidence="5">The sequence shown here is derived from an EMBL/GenBank/DDBJ whole genome shotgun (WGS) entry which is preliminary data.</text>
</comment>
<protein>
    <submittedName>
        <fullName evidence="5">Long-chain fatty acid--CoA ligase</fullName>
    </submittedName>
</protein>
<dbReference type="PANTHER" id="PTHR43201:SF5">
    <property type="entry name" value="MEDIUM-CHAIN ACYL-COA LIGASE ACSF2, MITOCHONDRIAL"/>
    <property type="match status" value="1"/>
</dbReference>
<feature type="domain" description="AMP-dependent synthetase/ligase" evidence="3">
    <location>
        <begin position="14"/>
        <end position="372"/>
    </location>
</feature>
<dbReference type="PROSITE" id="PS00455">
    <property type="entry name" value="AMP_BINDING"/>
    <property type="match status" value="1"/>
</dbReference>
<dbReference type="InterPro" id="IPR020845">
    <property type="entry name" value="AMP-binding_CS"/>
</dbReference>
<evidence type="ECO:0000256" key="1">
    <source>
        <dbReference type="ARBA" id="ARBA00006432"/>
    </source>
</evidence>
<keyword evidence="6" id="KW-1185">Reference proteome</keyword>
<dbReference type="Gene3D" id="3.30.300.30">
    <property type="match status" value="1"/>
</dbReference>
<evidence type="ECO:0000313" key="5">
    <source>
        <dbReference type="EMBL" id="NKE70361.1"/>
    </source>
</evidence>
<dbReference type="Gene3D" id="3.40.50.12780">
    <property type="entry name" value="N-terminal domain of ligase-like"/>
    <property type="match status" value="1"/>
</dbReference>
<dbReference type="SUPFAM" id="SSF56801">
    <property type="entry name" value="Acetyl-CoA synthetase-like"/>
    <property type="match status" value="1"/>
</dbReference>
<reference evidence="5 6" key="1">
    <citation type="journal article" date="2020" name="Nature">
        <title>Bacterial chemolithoautotrophy via manganese oxidation.</title>
        <authorList>
            <person name="Yu H."/>
            <person name="Leadbetter J.R."/>
        </authorList>
    </citation>
    <scope>NUCLEOTIDE SEQUENCE [LARGE SCALE GENOMIC DNA]</scope>
    <source>
        <strain evidence="5 6">Mn-1</strain>
    </source>
</reference>
<dbReference type="Pfam" id="PF13193">
    <property type="entry name" value="AMP-binding_C"/>
    <property type="match status" value="1"/>
</dbReference>
<proteinExistence type="inferred from homology"/>
<gene>
    <name evidence="5" type="ORF">MNODULE_06370</name>
</gene>
<evidence type="ECO:0000259" key="4">
    <source>
        <dbReference type="Pfam" id="PF13193"/>
    </source>
</evidence>
<dbReference type="Pfam" id="PF00501">
    <property type="entry name" value="AMP-binding"/>
    <property type="match status" value="1"/>
</dbReference>
<feature type="domain" description="AMP-binding enzyme C-terminal" evidence="4">
    <location>
        <begin position="422"/>
        <end position="497"/>
    </location>
</feature>
<dbReference type="PANTHER" id="PTHR43201">
    <property type="entry name" value="ACYL-COA SYNTHETASE"/>
    <property type="match status" value="1"/>
</dbReference>
<dbReference type="InterPro" id="IPR000873">
    <property type="entry name" value="AMP-dep_synth/lig_dom"/>
</dbReference>
<dbReference type="AlphaFoldDB" id="A0A7X6IA56"/>
<keyword evidence="2 5" id="KW-0436">Ligase</keyword>
<evidence type="ECO:0000259" key="3">
    <source>
        <dbReference type="Pfam" id="PF00501"/>
    </source>
</evidence>
<dbReference type="NCBIfam" id="NF004837">
    <property type="entry name" value="PRK06187.1"/>
    <property type="match status" value="1"/>
</dbReference>
<name>A0A7X6IA56_9BACT</name>
<dbReference type="GO" id="GO:0031956">
    <property type="term" value="F:medium-chain fatty acid-CoA ligase activity"/>
    <property type="evidence" value="ECO:0007669"/>
    <property type="project" value="TreeGrafter"/>
</dbReference>
<dbReference type="EMBL" id="VTOW01000001">
    <property type="protein sequence ID" value="NKE70361.1"/>
    <property type="molecule type" value="Genomic_DNA"/>
</dbReference>
<comment type="similarity">
    <text evidence="1">Belongs to the ATP-dependent AMP-binding enzyme family.</text>
</comment>
<dbReference type="Proteomes" id="UP000534783">
    <property type="component" value="Unassembled WGS sequence"/>
</dbReference>
<evidence type="ECO:0000256" key="2">
    <source>
        <dbReference type="ARBA" id="ARBA00022598"/>
    </source>
</evidence>
<evidence type="ECO:0000313" key="6">
    <source>
        <dbReference type="Proteomes" id="UP000534783"/>
    </source>
</evidence>
<sequence>MAIPDPLRSIPALLRRQAERFPNKVFLFFKEQEVTYRQLDERTERIAENLARFQIRPGEKVALFLPNMPEFLFAFFGTLKLGAVAVPINTQLKGEEAAYILRNSESRVLITTPTLYSVIAPKRSGLPTLEQVFLVGERAGKGRVFSSLYVAGGSPLQIDLRPDDPAALIYTSGTTGSPKGVILTHWNYLSNVAQFVRPTQMTEQDRFLCILPLFHVNGQVVTTLGPLFIGGSMVLMERFSPKDFFIYLERFRATAFSGVPTIYAILLHAEETKAHDLSSLRFCICGAAPMPVELFEKFEEKFRAFILEGYGLSEGTCVSSVNPLGGLRKIGSIGLPLPDQEMTVMNDRDEEAPVGEVGEIVVRGENVMAGYFKNPAATEEALRGGRLHTGDLGYRDEEGFFFIVGRKKEMILRGGENIYPKEIEERLYRHPDVLEAAVVGLPDPVWGEEVAAFIIPKPDVSSTAETIIAYCREHLARFKCPKEVIFMDAFPKTATGKIQKGKLRETYLQREEK</sequence>
<dbReference type="GO" id="GO:0006631">
    <property type="term" value="P:fatty acid metabolic process"/>
    <property type="evidence" value="ECO:0007669"/>
    <property type="project" value="TreeGrafter"/>
</dbReference>
<dbReference type="FunFam" id="3.30.300.30:FF:000008">
    <property type="entry name" value="2,3-dihydroxybenzoate-AMP ligase"/>
    <property type="match status" value="1"/>
</dbReference>
<dbReference type="InterPro" id="IPR042099">
    <property type="entry name" value="ANL_N_sf"/>
</dbReference>